<proteinExistence type="predicted"/>
<comment type="caution">
    <text evidence="3">The sequence shown here is derived from an EMBL/GenBank/DDBJ whole genome shotgun (WGS) entry which is preliminary data.</text>
</comment>
<dbReference type="PANTHER" id="PTHR43798:SF33">
    <property type="entry name" value="HYDROLASE, PUTATIVE (AFU_ORTHOLOGUE AFUA_2G14860)-RELATED"/>
    <property type="match status" value="1"/>
</dbReference>
<dbReference type="EMBL" id="BAABJP010000031">
    <property type="protein sequence ID" value="GAA5165582.1"/>
    <property type="molecule type" value="Genomic_DNA"/>
</dbReference>
<dbReference type="RefSeq" id="WP_185065001.1">
    <property type="nucleotide sequence ID" value="NZ_BAABJP010000031.1"/>
</dbReference>
<keyword evidence="4" id="KW-1185">Reference proteome</keyword>
<sequence length="362" mass="38740">MGGWSARLLLGSGLAVALSAVLVTGTAVASPESDDVVKVPVSFEVTNVNESKVACQADGKRYTVKGTLAAPRRVLHEDNPSLTIYSHGLAYTGRGFFEFTKVPGYDYIGEQADAGHASLAFDLPGYGRSDAVPNGQDICYGSEATIIHQMVGQLRSGEYRAEGEDAVRFKRIALAGHSASGFTAQAEAYSFHDIDALIVMAFADQGFSPLLLTTAGQTLVRCTLGGDPKQGDPHTRGYAYFGQSDADYRAGHLHNTDPDVARAATEDRVKDPCGRLGSAIPNAVSDNALLATVKVPVLLVYGHNDALFQDNAAGTRLQRAHFVGSKDVTDIFLPDTGHALTLERTAPRMRHEVSEWLNKRGF</sequence>
<accession>A0ABP9QPU1</accession>
<reference evidence="4" key="1">
    <citation type="journal article" date="2019" name="Int. J. Syst. Evol. Microbiol.">
        <title>The Global Catalogue of Microorganisms (GCM) 10K type strain sequencing project: providing services to taxonomists for standard genome sequencing and annotation.</title>
        <authorList>
            <consortium name="The Broad Institute Genomics Platform"/>
            <consortium name="The Broad Institute Genome Sequencing Center for Infectious Disease"/>
            <person name="Wu L."/>
            <person name="Ma J."/>
        </authorList>
    </citation>
    <scope>NUCLEOTIDE SEQUENCE [LARGE SCALE GENOMIC DNA]</scope>
    <source>
        <strain evidence="4">JCM 18303</strain>
    </source>
</reference>
<evidence type="ECO:0000313" key="3">
    <source>
        <dbReference type="EMBL" id="GAA5165582.1"/>
    </source>
</evidence>
<dbReference type="SUPFAM" id="SSF53474">
    <property type="entry name" value="alpha/beta-Hydrolases"/>
    <property type="match status" value="1"/>
</dbReference>
<feature type="domain" description="AB hydrolase-1" evidence="2">
    <location>
        <begin position="87"/>
        <end position="344"/>
    </location>
</feature>
<gene>
    <name evidence="3" type="ORF">GCM10023321_55750</name>
</gene>
<dbReference type="InterPro" id="IPR000073">
    <property type="entry name" value="AB_hydrolase_1"/>
</dbReference>
<keyword evidence="1" id="KW-0732">Signal</keyword>
<evidence type="ECO:0000259" key="2">
    <source>
        <dbReference type="Pfam" id="PF12697"/>
    </source>
</evidence>
<evidence type="ECO:0000256" key="1">
    <source>
        <dbReference type="SAM" id="SignalP"/>
    </source>
</evidence>
<organism evidence="3 4">
    <name type="scientific">Pseudonocardia eucalypti</name>
    <dbReference type="NCBI Taxonomy" id="648755"/>
    <lineage>
        <taxon>Bacteria</taxon>
        <taxon>Bacillati</taxon>
        <taxon>Actinomycetota</taxon>
        <taxon>Actinomycetes</taxon>
        <taxon>Pseudonocardiales</taxon>
        <taxon>Pseudonocardiaceae</taxon>
        <taxon>Pseudonocardia</taxon>
    </lineage>
</organism>
<dbReference type="PANTHER" id="PTHR43798">
    <property type="entry name" value="MONOACYLGLYCEROL LIPASE"/>
    <property type="match status" value="1"/>
</dbReference>
<dbReference type="InterPro" id="IPR050266">
    <property type="entry name" value="AB_hydrolase_sf"/>
</dbReference>
<dbReference type="Gene3D" id="3.40.50.1820">
    <property type="entry name" value="alpha/beta hydrolase"/>
    <property type="match status" value="1"/>
</dbReference>
<dbReference type="Proteomes" id="UP001428817">
    <property type="component" value="Unassembled WGS sequence"/>
</dbReference>
<dbReference type="InterPro" id="IPR029058">
    <property type="entry name" value="AB_hydrolase_fold"/>
</dbReference>
<name>A0ABP9QPU1_9PSEU</name>
<protein>
    <recommendedName>
        <fullName evidence="2">AB hydrolase-1 domain-containing protein</fullName>
    </recommendedName>
</protein>
<feature type="chain" id="PRO_5046100327" description="AB hydrolase-1 domain-containing protein" evidence="1">
    <location>
        <begin position="30"/>
        <end position="362"/>
    </location>
</feature>
<dbReference type="Pfam" id="PF12697">
    <property type="entry name" value="Abhydrolase_6"/>
    <property type="match status" value="1"/>
</dbReference>
<evidence type="ECO:0000313" key="4">
    <source>
        <dbReference type="Proteomes" id="UP001428817"/>
    </source>
</evidence>
<feature type="signal peptide" evidence="1">
    <location>
        <begin position="1"/>
        <end position="29"/>
    </location>
</feature>